<evidence type="ECO:0000313" key="2">
    <source>
        <dbReference type="Proteomes" id="UP000538147"/>
    </source>
</evidence>
<protein>
    <submittedName>
        <fullName evidence="1">Uncharacterized protein</fullName>
    </submittedName>
</protein>
<name>A0A841LC07_9SPHN</name>
<accession>A0A841LC07</accession>
<dbReference type="AlphaFoldDB" id="A0A841LC07"/>
<keyword evidence="2" id="KW-1185">Reference proteome</keyword>
<proteinExistence type="predicted"/>
<sequence>MMAMLAAMLVATQGAPPPETEMLVVAERMKRLKLETRTDRRTGVARCVMKRRSGDPVFDALMCDAVLACAKTVTTRPAMEACLAPTLEGHALDLAARRAAALKN</sequence>
<dbReference type="Proteomes" id="UP000538147">
    <property type="component" value="Unassembled WGS sequence"/>
</dbReference>
<organism evidence="1 2">
    <name type="scientific">Polymorphobacter multimanifer</name>
    <dbReference type="NCBI Taxonomy" id="1070431"/>
    <lineage>
        <taxon>Bacteria</taxon>
        <taxon>Pseudomonadati</taxon>
        <taxon>Pseudomonadota</taxon>
        <taxon>Alphaproteobacteria</taxon>
        <taxon>Sphingomonadales</taxon>
        <taxon>Sphingosinicellaceae</taxon>
        <taxon>Polymorphobacter</taxon>
    </lineage>
</organism>
<dbReference type="EMBL" id="JACIIV010000020">
    <property type="protein sequence ID" value="MBB6228513.1"/>
    <property type="molecule type" value="Genomic_DNA"/>
</dbReference>
<comment type="caution">
    <text evidence="1">The sequence shown here is derived from an EMBL/GenBank/DDBJ whole genome shotgun (WGS) entry which is preliminary data.</text>
</comment>
<reference evidence="1 2" key="1">
    <citation type="submission" date="2020-08" db="EMBL/GenBank/DDBJ databases">
        <title>Genomic Encyclopedia of Type Strains, Phase IV (KMG-IV): sequencing the most valuable type-strain genomes for metagenomic binning, comparative biology and taxonomic classification.</title>
        <authorList>
            <person name="Goeker M."/>
        </authorList>
    </citation>
    <scope>NUCLEOTIDE SEQUENCE [LARGE SCALE GENOMIC DNA]</scope>
    <source>
        <strain evidence="1 2">DSM 102189</strain>
    </source>
</reference>
<dbReference type="RefSeq" id="WP_184200971.1">
    <property type="nucleotide sequence ID" value="NZ_JACIIV010000020.1"/>
</dbReference>
<gene>
    <name evidence="1" type="ORF">FHS79_002703</name>
</gene>
<evidence type="ECO:0000313" key="1">
    <source>
        <dbReference type="EMBL" id="MBB6228513.1"/>
    </source>
</evidence>